<keyword evidence="5" id="KW-1185">Reference proteome</keyword>
<organism evidence="4 5">
    <name type="scientific">Trichinella papuae</name>
    <dbReference type="NCBI Taxonomy" id="268474"/>
    <lineage>
        <taxon>Eukaryota</taxon>
        <taxon>Metazoa</taxon>
        <taxon>Ecdysozoa</taxon>
        <taxon>Nematoda</taxon>
        <taxon>Enoplea</taxon>
        <taxon>Dorylaimia</taxon>
        <taxon>Trichinellida</taxon>
        <taxon>Trichinellidae</taxon>
        <taxon>Trichinella</taxon>
    </lineage>
</organism>
<protein>
    <submittedName>
        <fullName evidence="4">Sulfotransferase 1C2</fullName>
    </submittedName>
</protein>
<dbReference type="InterPro" id="IPR000863">
    <property type="entry name" value="Sulfotransferase_dom"/>
</dbReference>
<dbReference type="Pfam" id="PF00685">
    <property type="entry name" value="Sulfotransfer_1"/>
    <property type="match status" value="1"/>
</dbReference>
<evidence type="ECO:0000313" key="4">
    <source>
        <dbReference type="EMBL" id="KRZ66097.1"/>
    </source>
</evidence>
<name>A0A0V1M2U2_9BILA</name>
<dbReference type="STRING" id="268474.A0A0V1M2U2"/>
<dbReference type="EMBL" id="JYDO01000267">
    <property type="protein sequence ID" value="KRZ66097.1"/>
    <property type="molecule type" value="Genomic_DNA"/>
</dbReference>
<reference evidence="4 5" key="1">
    <citation type="submission" date="2015-01" db="EMBL/GenBank/DDBJ databases">
        <title>Evolution of Trichinella species and genotypes.</title>
        <authorList>
            <person name="Korhonen P.K."/>
            <person name="Edoardo P."/>
            <person name="Giuseppe L.R."/>
            <person name="Gasser R.B."/>
        </authorList>
    </citation>
    <scope>NUCLEOTIDE SEQUENCE [LARGE SCALE GENOMIC DNA]</scope>
    <source>
        <strain evidence="4">ISS1980</strain>
    </source>
</reference>
<comment type="similarity">
    <text evidence="1">Belongs to the sulfotransferase 1 family.</text>
</comment>
<sequence>LSIYIQLAQIFHFFFYMDVNGNLEVDNEITKAYFFRIPRAFAFAGYIWPGIVVSPEQILTLREFHFRPTDILIISYPKSGTTWVSELLSQLCHSEQVKQKPLHERVPWLEMDNKYAWVRAFWLWQMFSKLFNSFTNPITPIALNEENNNPRIWFTHLPLELLPTEAIHGKCKIIYVYRNPKDTAVSYYHFHRMARFLGQQDFSWEHFFTLYTSGKVYCGSWFEHLKSYWRLGQINQNMLFVNYEEMKKNLTFQIQRICKFLQLNLSAEIMQKIIDKVHFQNMKTSNRSNRKGVWLFNQKISEFIRKGQVGDWKNYFTVGQNEIFDQIYEIQMKATDLNIQFEM</sequence>
<dbReference type="PANTHER" id="PTHR11783">
    <property type="entry name" value="SULFOTRANSFERASE SULT"/>
    <property type="match status" value="1"/>
</dbReference>
<comment type="caution">
    <text evidence="4">The sequence shown here is derived from an EMBL/GenBank/DDBJ whole genome shotgun (WGS) entry which is preliminary data.</text>
</comment>
<evidence type="ECO:0000256" key="2">
    <source>
        <dbReference type="ARBA" id="ARBA00022679"/>
    </source>
</evidence>
<gene>
    <name evidence="4" type="primary">Sult1c2</name>
    <name evidence="4" type="ORF">T10_10773</name>
</gene>
<proteinExistence type="inferred from homology"/>
<evidence type="ECO:0000313" key="5">
    <source>
        <dbReference type="Proteomes" id="UP000054843"/>
    </source>
</evidence>
<evidence type="ECO:0000256" key="1">
    <source>
        <dbReference type="ARBA" id="ARBA00005771"/>
    </source>
</evidence>
<feature type="domain" description="Sulfotransferase" evidence="3">
    <location>
        <begin position="68"/>
        <end position="335"/>
    </location>
</feature>
<keyword evidence="2 4" id="KW-0808">Transferase</keyword>
<feature type="non-terminal residue" evidence="4">
    <location>
        <position position="1"/>
    </location>
</feature>
<dbReference type="OrthoDB" id="205623at2759"/>
<evidence type="ECO:0000259" key="3">
    <source>
        <dbReference type="Pfam" id="PF00685"/>
    </source>
</evidence>
<dbReference type="AlphaFoldDB" id="A0A0V1M2U2"/>
<dbReference type="Gene3D" id="3.40.50.300">
    <property type="entry name" value="P-loop containing nucleotide triphosphate hydrolases"/>
    <property type="match status" value="1"/>
</dbReference>
<dbReference type="InterPro" id="IPR027417">
    <property type="entry name" value="P-loop_NTPase"/>
</dbReference>
<dbReference type="GO" id="GO:0008146">
    <property type="term" value="F:sulfotransferase activity"/>
    <property type="evidence" value="ECO:0007669"/>
    <property type="project" value="InterPro"/>
</dbReference>
<dbReference type="SUPFAM" id="SSF52540">
    <property type="entry name" value="P-loop containing nucleoside triphosphate hydrolases"/>
    <property type="match status" value="1"/>
</dbReference>
<accession>A0A0V1M2U2</accession>
<dbReference type="Proteomes" id="UP000054843">
    <property type="component" value="Unassembled WGS sequence"/>
</dbReference>